<evidence type="ECO:0000313" key="1">
    <source>
        <dbReference type="EMBL" id="KAI0042055.1"/>
    </source>
</evidence>
<dbReference type="Proteomes" id="UP000814033">
    <property type="component" value="Unassembled WGS sequence"/>
</dbReference>
<dbReference type="EMBL" id="MU276086">
    <property type="protein sequence ID" value="KAI0042055.1"/>
    <property type="molecule type" value="Genomic_DNA"/>
</dbReference>
<name>A0ACB8RD62_9AGAM</name>
<sequence length="296" mass="32538">MWLDEPDQMQPLTRTSHYIPADGAFVVFTLDPAATVEALKDPIAQEEARALQTRKYIGYVTQVFDLPLPTRRYHRCSCYILSQGPSRMLPSHNRYVDELMCTAVAPAEHPAGRPSIEPSPALPWQNLYLHSISSFYLRLKTAPGKLNHETSPMLPLCQYLDVMEYTNADAMRQQRIVAGFPEDTDYDTESLGPPSSLVTSPSSCVPCVPADNLQSSFTDLCNDDRQTVSDSGSTSGSETDSMGIDSLPEALVMAFSPGEHPSNDLIPVAAFDLDISTVKEFADADGMEEEIEAINA</sequence>
<gene>
    <name evidence="1" type="ORF">FA95DRAFT_1500547</name>
</gene>
<evidence type="ECO:0000313" key="2">
    <source>
        <dbReference type="Proteomes" id="UP000814033"/>
    </source>
</evidence>
<proteinExistence type="predicted"/>
<reference evidence="1" key="2">
    <citation type="journal article" date="2022" name="New Phytol.">
        <title>Evolutionary transition to the ectomycorrhizal habit in the genomes of a hyperdiverse lineage of mushroom-forming fungi.</title>
        <authorList>
            <person name="Looney B."/>
            <person name="Miyauchi S."/>
            <person name="Morin E."/>
            <person name="Drula E."/>
            <person name="Courty P.E."/>
            <person name="Kohler A."/>
            <person name="Kuo A."/>
            <person name="LaButti K."/>
            <person name="Pangilinan J."/>
            <person name="Lipzen A."/>
            <person name="Riley R."/>
            <person name="Andreopoulos W."/>
            <person name="He G."/>
            <person name="Johnson J."/>
            <person name="Nolan M."/>
            <person name="Tritt A."/>
            <person name="Barry K.W."/>
            <person name="Grigoriev I.V."/>
            <person name="Nagy L.G."/>
            <person name="Hibbett D."/>
            <person name="Henrissat B."/>
            <person name="Matheny P.B."/>
            <person name="Labbe J."/>
            <person name="Martin F.M."/>
        </authorList>
    </citation>
    <scope>NUCLEOTIDE SEQUENCE</scope>
    <source>
        <strain evidence="1">FP105234-sp</strain>
    </source>
</reference>
<keyword evidence="2" id="KW-1185">Reference proteome</keyword>
<comment type="caution">
    <text evidence="1">The sequence shown here is derived from an EMBL/GenBank/DDBJ whole genome shotgun (WGS) entry which is preliminary data.</text>
</comment>
<organism evidence="1 2">
    <name type="scientific">Auriscalpium vulgare</name>
    <dbReference type="NCBI Taxonomy" id="40419"/>
    <lineage>
        <taxon>Eukaryota</taxon>
        <taxon>Fungi</taxon>
        <taxon>Dikarya</taxon>
        <taxon>Basidiomycota</taxon>
        <taxon>Agaricomycotina</taxon>
        <taxon>Agaricomycetes</taxon>
        <taxon>Russulales</taxon>
        <taxon>Auriscalpiaceae</taxon>
        <taxon>Auriscalpium</taxon>
    </lineage>
</organism>
<reference evidence="1" key="1">
    <citation type="submission" date="2021-02" db="EMBL/GenBank/DDBJ databases">
        <authorList>
            <consortium name="DOE Joint Genome Institute"/>
            <person name="Ahrendt S."/>
            <person name="Looney B.P."/>
            <person name="Miyauchi S."/>
            <person name="Morin E."/>
            <person name="Drula E."/>
            <person name="Courty P.E."/>
            <person name="Chicoki N."/>
            <person name="Fauchery L."/>
            <person name="Kohler A."/>
            <person name="Kuo A."/>
            <person name="Labutti K."/>
            <person name="Pangilinan J."/>
            <person name="Lipzen A."/>
            <person name="Riley R."/>
            <person name="Andreopoulos W."/>
            <person name="He G."/>
            <person name="Johnson J."/>
            <person name="Barry K.W."/>
            <person name="Grigoriev I.V."/>
            <person name="Nagy L."/>
            <person name="Hibbett D."/>
            <person name="Henrissat B."/>
            <person name="Matheny P.B."/>
            <person name="Labbe J."/>
            <person name="Martin F."/>
        </authorList>
    </citation>
    <scope>NUCLEOTIDE SEQUENCE</scope>
    <source>
        <strain evidence="1">FP105234-sp</strain>
    </source>
</reference>
<protein>
    <submittedName>
        <fullName evidence="1">Uncharacterized protein</fullName>
    </submittedName>
</protein>
<accession>A0ACB8RD62</accession>